<accession>A0A8S5R3G1</accession>
<sequence length="702" mass="79064">MSKLIATSQLTMTNLLERAETRRETFYKLTNSADVPTAPSGGGRNLLTGTRDWSSNIKRWANNNGVWNDEPDEYNNLKVKSTTGGWNGWHQNVFVKAGEYYTLSYYAKSDTNINVRNSLTWVGSPVFEAPVATFDGNNDISDNITTDWKRYSRTVKITGDGSLQWRIEYNGKTIPSGKLYIAGMKLEKMSSASNYSVAPEDLGWSIDTLVPTQTNRYLWKFDYVYYSDSSVEVSKPVNLSIAGQNGAQGLQGPQGIQGPQGPDGRTQYTHIAYADNATGGGFSQTDQTKAYIGMYVDFTATDSNDPTKYRWTKWKGSDGAQGIPGPKGADGKIPYIHFAYADDNKGTNFSLTDKNQQYQGYYSDYTEADSTDYTKYKWVDRLANIKGGSRNYFKNSLSRTFNTTNDGTFDFRTFIVNDFWKNKDRLKKNFVKISFDITFPAALTNDYIANIHFSATPWYSNKVTFKAGTTSRQHFEFAIDLSSASENYYTDNVFIRFGTNYGFPSNFKIILENMMLSIGSYYPDYIQAIEDTQEQIDNKADQTLTQDQLNALAEKNNLIKAEMEAKASIDTVNQWITAYQNYVNANNADKAKSEQDLKEASERIVQMKYEVGNLKLVWDAIDTYMSFQNEGLIIGKKDGSAYAKFSDDRISLFSGSSEVMYISQGTLNIANGIFTKTIQIGRFRFETHPADADMLVVRFVGG</sequence>
<evidence type="ECO:0000256" key="1">
    <source>
        <dbReference type="SAM" id="Coils"/>
    </source>
</evidence>
<dbReference type="EMBL" id="BK015800">
    <property type="protein sequence ID" value="DAE25682.1"/>
    <property type="molecule type" value="Genomic_DNA"/>
</dbReference>
<organism evidence="2">
    <name type="scientific">Siphoviridae sp. ctC6Q17</name>
    <dbReference type="NCBI Taxonomy" id="2827271"/>
    <lineage>
        <taxon>Viruses</taxon>
        <taxon>Duplodnaviria</taxon>
        <taxon>Heunggongvirae</taxon>
        <taxon>Uroviricota</taxon>
        <taxon>Caudoviricetes</taxon>
    </lineage>
</organism>
<feature type="coiled-coil region" evidence="1">
    <location>
        <begin position="583"/>
        <end position="610"/>
    </location>
</feature>
<evidence type="ECO:0000313" key="2">
    <source>
        <dbReference type="EMBL" id="DAE25682.1"/>
    </source>
</evidence>
<protein>
    <submittedName>
        <fullName evidence="2">Tail protein</fullName>
    </submittedName>
</protein>
<dbReference type="Gene3D" id="2.60.120.260">
    <property type="entry name" value="Galactose-binding domain-like"/>
    <property type="match status" value="1"/>
</dbReference>
<name>A0A8S5R3G1_9CAUD</name>
<dbReference type="SUPFAM" id="SSF49785">
    <property type="entry name" value="Galactose-binding domain-like"/>
    <property type="match status" value="1"/>
</dbReference>
<dbReference type="InterPro" id="IPR008979">
    <property type="entry name" value="Galactose-bd-like_sf"/>
</dbReference>
<keyword evidence="1" id="KW-0175">Coiled coil</keyword>
<proteinExistence type="predicted"/>
<dbReference type="Gene3D" id="1.20.5.320">
    <property type="entry name" value="6-Phosphogluconate Dehydrogenase, domain 3"/>
    <property type="match status" value="1"/>
</dbReference>
<reference evidence="2" key="1">
    <citation type="journal article" date="2021" name="Proc. Natl. Acad. Sci. U.S.A.">
        <title>A Catalog of Tens of Thousands of Viruses from Human Metagenomes Reveals Hidden Associations with Chronic Diseases.</title>
        <authorList>
            <person name="Tisza M.J."/>
            <person name="Buck C.B."/>
        </authorList>
    </citation>
    <scope>NUCLEOTIDE SEQUENCE</scope>
    <source>
        <strain evidence="2">CtC6Q17</strain>
    </source>
</reference>